<evidence type="ECO:0000313" key="2">
    <source>
        <dbReference type="Proteomes" id="UP000558284"/>
    </source>
</evidence>
<evidence type="ECO:0000313" key="1">
    <source>
        <dbReference type="EMBL" id="MBA1143195.1"/>
    </source>
</evidence>
<accession>A0A838B9R7</accession>
<protein>
    <submittedName>
        <fullName evidence="1">Uncharacterized protein</fullName>
    </submittedName>
</protein>
<keyword evidence="2" id="KW-1185">Reference proteome</keyword>
<dbReference type="AlphaFoldDB" id="A0A838B9R7"/>
<sequence>MSILVRKIDDVWQEWHGSSIVTQMVSTYTAVYGDGRQVDTPCDPYPVEIQMNGDSLRGLYDQGIWTLEEVQATGGDIALPFEVPEGEQTVGAPSYVEAEGHIRQVFETEDVPPPPPPPTADEKATAMLLSYNLSLSELKSVLGLEI</sequence>
<proteinExistence type="predicted"/>
<gene>
    <name evidence="1" type="ORF">H0241_23525</name>
</gene>
<reference evidence="1 2" key="1">
    <citation type="submission" date="2020-07" db="EMBL/GenBank/DDBJ databases">
        <title>Definition of the novel symbiovar canariense within Mesorhizobium novociceri, a new species of genus Mesorhizobium nodulating Cicer canariense in the Caldera de Taburiente National Park (La Palma, Canary Islands).</title>
        <authorList>
            <person name="Leon-Barrios M."/>
            <person name="Perez-Yepez J."/>
            <person name="Flores-Felix J.D."/>
            <person name="Ramirez-Baena M.H."/>
            <person name="Pulido-Suarez L."/>
            <person name="Igual J.M."/>
            <person name="Velazquez E."/>
            <person name="Peix A."/>
        </authorList>
    </citation>
    <scope>NUCLEOTIDE SEQUENCE [LARGE SCALE GENOMIC DNA]</scope>
    <source>
        <strain evidence="1 2">CCANP35</strain>
    </source>
</reference>
<organism evidence="1 2">
    <name type="scientific">Mesorhizobium neociceri</name>
    <dbReference type="NCBI Taxonomy" id="1307853"/>
    <lineage>
        <taxon>Bacteria</taxon>
        <taxon>Pseudomonadati</taxon>
        <taxon>Pseudomonadota</taxon>
        <taxon>Alphaproteobacteria</taxon>
        <taxon>Hyphomicrobiales</taxon>
        <taxon>Phyllobacteriaceae</taxon>
        <taxon>Mesorhizobium</taxon>
    </lineage>
</organism>
<comment type="caution">
    <text evidence="1">The sequence shown here is derived from an EMBL/GenBank/DDBJ whole genome shotgun (WGS) entry which is preliminary data.</text>
</comment>
<dbReference type="RefSeq" id="WP_181060227.1">
    <property type="nucleotide sequence ID" value="NZ_JACDTY010000013.1"/>
</dbReference>
<dbReference type="EMBL" id="JACDTY010000013">
    <property type="protein sequence ID" value="MBA1143195.1"/>
    <property type="molecule type" value="Genomic_DNA"/>
</dbReference>
<dbReference type="Proteomes" id="UP000558284">
    <property type="component" value="Unassembled WGS sequence"/>
</dbReference>
<name>A0A838B9R7_9HYPH</name>